<evidence type="ECO:0000256" key="2">
    <source>
        <dbReference type="ARBA" id="ARBA00022491"/>
    </source>
</evidence>
<dbReference type="NCBIfam" id="NF003995">
    <property type="entry name" value="PRK05472.2-4"/>
    <property type="match status" value="1"/>
</dbReference>
<dbReference type="NCBIfam" id="NF003993">
    <property type="entry name" value="PRK05472.2-2"/>
    <property type="match status" value="1"/>
</dbReference>
<comment type="function">
    <text evidence="7">Modulates transcription in response to changes in cellular NADH/NAD(+) redox state.</text>
</comment>
<dbReference type="RefSeq" id="WP_105355855.1">
    <property type="nucleotide sequence ID" value="NZ_PUIB01000017.1"/>
</dbReference>
<keyword evidence="5 7" id="KW-0238">DNA-binding</keyword>
<evidence type="ECO:0000313" key="9">
    <source>
        <dbReference type="EMBL" id="PQO33971.1"/>
    </source>
</evidence>
<dbReference type="PANTHER" id="PTHR35786:SF1">
    <property type="entry name" value="REDOX-SENSING TRANSCRIPTIONAL REPRESSOR REX 1"/>
    <property type="match status" value="1"/>
</dbReference>
<dbReference type="NCBIfam" id="NF003989">
    <property type="entry name" value="PRK05472.1-3"/>
    <property type="match status" value="1"/>
</dbReference>
<dbReference type="InterPro" id="IPR003781">
    <property type="entry name" value="CoA-bd"/>
</dbReference>
<dbReference type="InterPro" id="IPR036388">
    <property type="entry name" value="WH-like_DNA-bd_sf"/>
</dbReference>
<dbReference type="GO" id="GO:0005737">
    <property type="term" value="C:cytoplasm"/>
    <property type="evidence" value="ECO:0007669"/>
    <property type="project" value="UniProtKB-SubCell"/>
</dbReference>
<dbReference type="Pfam" id="PF06971">
    <property type="entry name" value="Put_DNA-bind_N"/>
    <property type="match status" value="1"/>
</dbReference>
<dbReference type="PANTHER" id="PTHR35786">
    <property type="entry name" value="REDOX-SENSING TRANSCRIPTIONAL REPRESSOR REX"/>
    <property type="match status" value="1"/>
</dbReference>
<comment type="subcellular location">
    <subcellularLocation>
        <location evidence="7">Cytoplasm</location>
    </subcellularLocation>
</comment>
<keyword evidence="4 7" id="KW-0520">NAD</keyword>
<keyword evidence="2 7" id="KW-0678">Repressor</keyword>
<organism evidence="9 10">
    <name type="scientific">Blastopirellula marina</name>
    <dbReference type="NCBI Taxonomy" id="124"/>
    <lineage>
        <taxon>Bacteria</taxon>
        <taxon>Pseudomonadati</taxon>
        <taxon>Planctomycetota</taxon>
        <taxon>Planctomycetia</taxon>
        <taxon>Pirellulales</taxon>
        <taxon>Pirellulaceae</taxon>
        <taxon>Blastopirellula</taxon>
    </lineage>
</organism>
<dbReference type="InterPro" id="IPR009718">
    <property type="entry name" value="Rex_DNA-bd_C_dom"/>
</dbReference>
<dbReference type="Proteomes" id="UP000239388">
    <property type="component" value="Unassembled WGS sequence"/>
</dbReference>
<dbReference type="OrthoDB" id="9784760at2"/>
<dbReference type="AlphaFoldDB" id="A0A2S8FP76"/>
<dbReference type="HAMAP" id="MF_01131">
    <property type="entry name" value="Rex"/>
    <property type="match status" value="1"/>
</dbReference>
<proteinExistence type="inferred from homology"/>
<dbReference type="GO" id="GO:0051775">
    <property type="term" value="P:response to redox state"/>
    <property type="evidence" value="ECO:0007669"/>
    <property type="project" value="InterPro"/>
</dbReference>
<dbReference type="NCBIfam" id="NF003996">
    <property type="entry name" value="PRK05472.2-5"/>
    <property type="match status" value="1"/>
</dbReference>
<feature type="DNA-binding region" description="H-T-H motif" evidence="7">
    <location>
        <begin position="26"/>
        <end position="65"/>
    </location>
</feature>
<dbReference type="InterPro" id="IPR058236">
    <property type="entry name" value="Rex_actinobacterial-type"/>
</dbReference>
<dbReference type="GO" id="GO:0003700">
    <property type="term" value="F:DNA-binding transcription factor activity"/>
    <property type="evidence" value="ECO:0007669"/>
    <property type="project" value="UniProtKB-UniRule"/>
</dbReference>
<evidence type="ECO:0000256" key="6">
    <source>
        <dbReference type="ARBA" id="ARBA00023163"/>
    </source>
</evidence>
<evidence type="ECO:0000256" key="5">
    <source>
        <dbReference type="ARBA" id="ARBA00023125"/>
    </source>
</evidence>
<keyword evidence="6 7" id="KW-0804">Transcription</keyword>
<dbReference type="GO" id="GO:0003677">
    <property type="term" value="F:DNA binding"/>
    <property type="evidence" value="ECO:0007669"/>
    <property type="project" value="UniProtKB-UniRule"/>
</dbReference>
<evidence type="ECO:0000256" key="1">
    <source>
        <dbReference type="ARBA" id="ARBA00022490"/>
    </source>
</evidence>
<evidence type="ECO:0000256" key="4">
    <source>
        <dbReference type="ARBA" id="ARBA00023027"/>
    </source>
</evidence>
<name>A0A2S8FP76_9BACT</name>
<comment type="similarity">
    <text evidence="7">Belongs to the transcriptional regulatory Rex family.</text>
</comment>
<dbReference type="EMBL" id="PUIB01000017">
    <property type="protein sequence ID" value="PQO33971.1"/>
    <property type="molecule type" value="Genomic_DNA"/>
</dbReference>
<evidence type="ECO:0000256" key="3">
    <source>
        <dbReference type="ARBA" id="ARBA00023015"/>
    </source>
</evidence>
<comment type="subunit">
    <text evidence="7">Homodimer.</text>
</comment>
<dbReference type="Gene3D" id="3.40.50.720">
    <property type="entry name" value="NAD(P)-binding Rossmann-like Domain"/>
    <property type="match status" value="1"/>
</dbReference>
<dbReference type="InterPro" id="IPR022876">
    <property type="entry name" value="Tscrpt_rep_Rex"/>
</dbReference>
<sequence length="221" mass="23997">MAKSKDNKKNSSDNRVSKAVVSRLSLYLRELSRLERAGIETTSSTKLGEMLGFSDAQVRKDLANFGQFGYPGVGYRCSELIATIRQIMGTDQRWPVALVGVGNLGRALLGYRGFSHQGFNTVAAFDLDQRIVGSEIEGIPVYNLEDVDRIVQEKSIQLAILAVPATAAQEVAERLVAAGICGILNFAAVTLKLPDQITVIGVDLAIEMEQLSFAMTSRMSP</sequence>
<reference evidence="9 10" key="1">
    <citation type="submission" date="2018-02" db="EMBL/GenBank/DDBJ databases">
        <title>Comparative genomes isolates from brazilian mangrove.</title>
        <authorList>
            <person name="Araujo J.E."/>
            <person name="Taketani R.G."/>
            <person name="Silva M.C.P."/>
            <person name="Loureco M.V."/>
            <person name="Andreote F.D."/>
        </authorList>
    </citation>
    <scope>NUCLEOTIDE SEQUENCE [LARGE SCALE GENOMIC DNA]</scope>
    <source>
        <strain evidence="9 10">NAP PRIS-MGV</strain>
    </source>
</reference>
<gene>
    <name evidence="7" type="primary">rex</name>
    <name evidence="9" type="ORF">C5Y98_17295</name>
</gene>
<accession>A0A2S8FP76</accession>
<dbReference type="InterPro" id="IPR036390">
    <property type="entry name" value="WH_DNA-bd_sf"/>
</dbReference>
<evidence type="ECO:0000259" key="8">
    <source>
        <dbReference type="SMART" id="SM00881"/>
    </source>
</evidence>
<keyword evidence="3 7" id="KW-0805">Transcription regulation</keyword>
<dbReference type="Pfam" id="PF02629">
    <property type="entry name" value="CoA_binding"/>
    <property type="match status" value="1"/>
</dbReference>
<dbReference type="SUPFAM" id="SSF46785">
    <property type="entry name" value="Winged helix' DNA-binding domain"/>
    <property type="match status" value="1"/>
</dbReference>
<dbReference type="NCBIfam" id="NF003992">
    <property type="entry name" value="PRK05472.2-1"/>
    <property type="match status" value="1"/>
</dbReference>
<dbReference type="InterPro" id="IPR036291">
    <property type="entry name" value="NAD(P)-bd_dom_sf"/>
</dbReference>
<dbReference type="SMART" id="SM00881">
    <property type="entry name" value="CoA_binding"/>
    <property type="match status" value="1"/>
</dbReference>
<feature type="domain" description="CoA-binding" evidence="8">
    <location>
        <begin position="89"/>
        <end position="190"/>
    </location>
</feature>
<feature type="binding site" evidence="7">
    <location>
        <begin position="100"/>
        <end position="105"/>
    </location>
    <ligand>
        <name>NAD(+)</name>
        <dbReference type="ChEBI" id="CHEBI:57540"/>
    </ligand>
</feature>
<dbReference type="NCBIfam" id="NF003994">
    <property type="entry name" value="PRK05472.2-3"/>
    <property type="match status" value="1"/>
</dbReference>
<dbReference type="SUPFAM" id="SSF51735">
    <property type="entry name" value="NAD(P)-binding Rossmann-fold domains"/>
    <property type="match status" value="1"/>
</dbReference>
<evidence type="ECO:0000256" key="7">
    <source>
        <dbReference type="HAMAP-Rule" id="MF_01131"/>
    </source>
</evidence>
<evidence type="ECO:0000313" key="10">
    <source>
        <dbReference type="Proteomes" id="UP000239388"/>
    </source>
</evidence>
<protein>
    <recommendedName>
        <fullName evidence="7">Redox-sensing transcriptional repressor Rex</fullName>
    </recommendedName>
</protein>
<dbReference type="GO" id="GO:0045892">
    <property type="term" value="P:negative regulation of DNA-templated transcription"/>
    <property type="evidence" value="ECO:0007669"/>
    <property type="project" value="InterPro"/>
</dbReference>
<dbReference type="Gene3D" id="1.10.10.10">
    <property type="entry name" value="Winged helix-like DNA-binding domain superfamily/Winged helix DNA-binding domain"/>
    <property type="match status" value="1"/>
</dbReference>
<keyword evidence="1 7" id="KW-0963">Cytoplasm</keyword>
<comment type="caution">
    <text evidence="9">The sequence shown here is derived from an EMBL/GenBank/DDBJ whole genome shotgun (WGS) entry which is preliminary data.</text>
</comment>